<dbReference type="Pfam" id="PF13439">
    <property type="entry name" value="Glyco_transf_4"/>
    <property type="match status" value="1"/>
</dbReference>
<dbReference type="PANTHER" id="PTHR46401">
    <property type="entry name" value="GLYCOSYLTRANSFERASE WBBK-RELATED"/>
    <property type="match status" value="1"/>
</dbReference>
<dbReference type="eggNOG" id="COG0438">
    <property type="taxonomic scope" value="Bacteria"/>
</dbReference>
<comment type="caution">
    <text evidence="4">The sequence shown here is derived from an EMBL/GenBank/DDBJ whole genome shotgun (WGS) entry which is preliminary data.</text>
</comment>
<dbReference type="OrthoDB" id="9764577at2"/>
<name>G2E7R2_9GAMM</name>
<dbReference type="EMBL" id="AFWT01000055">
    <property type="protein sequence ID" value="EGV27860.1"/>
    <property type="molecule type" value="Genomic_DNA"/>
</dbReference>
<dbReference type="InterPro" id="IPR001296">
    <property type="entry name" value="Glyco_trans_1"/>
</dbReference>
<dbReference type="STRING" id="765913.ThidrDRAFT_4325"/>
<reference evidence="4 5" key="1">
    <citation type="submission" date="2011-06" db="EMBL/GenBank/DDBJ databases">
        <title>The draft genome of Thiorhodococcus drewsii AZ1.</title>
        <authorList>
            <consortium name="US DOE Joint Genome Institute (JGI-PGF)"/>
            <person name="Lucas S."/>
            <person name="Han J."/>
            <person name="Lapidus A."/>
            <person name="Cheng J.-F."/>
            <person name="Goodwin L."/>
            <person name="Pitluck S."/>
            <person name="Peters L."/>
            <person name="Land M.L."/>
            <person name="Hauser L."/>
            <person name="Vogl K."/>
            <person name="Liu Z."/>
            <person name="Imhoff J."/>
            <person name="Thiel V."/>
            <person name="Frigaard N.-U."/>
            <person name="Bryant D.A."/>
            <person name="Woyke T.J."/>
        </authorList>
    </citation>
    <scope>NUCLEOTIDE SEQUENCE [LARGE SCALE GENOMIC DNA]</scope>
    <source>
        <strain evidence="4 5">AZ1</strain>
    </source>
</reference>
<gene>
    <name evidence="4" type="ORF">ThidrDRAFT_4325</name>
</gene>
<dbReference type="CDD" id="cd03809">
    <property type="entry name" value="GT4_MtfB-like"/>
    <property type="match status" value="1"/>
</dbReference>
<dbReference type="Proteomes" id="UP000004200">
    <property type="component" value="Unassembled WGS sequence"/>
</dbReference>
<evidence type="ECO:0000256" key="1">
    <source>
        <dbReference type="ARBA" id="ARBA00022679"/>
    </source>
</evidence>
<dbReference type="RefSeq" id="WP_007043038.1">
    <property type="nucleotide sequence ID" value="NZ_AFWT01000055.1"/>
</dbReference>
<dbReference type="Gene3D" id="3.40.50.2000">
    <property type="entry name" value="Glycogen Phosphorylase B"/>
    <property type="match status" value="3"/>
</dbReference>
<keyword evidence="1 4" id="KW-0808">Transferase</keyword>
<accession>G2E7R2</accession>
<organism evidence="4 5">
    <name type="scientific">Thiorhodococcus drewsii AZ1</name>
    <dbReference type="NCBI Taxonomy" id="765913"/>
    <lineage>
        <taxon>Bacteria</taxon>
        <taxon>Pseudomonadati</taxon>
        <taxon>Pseudomonadota</taxon>
        <taxon>Gammaproteobacteria</taxon>
        <taxon>Chromatiales</taxon>
        <taxon>Chromatiaceae</taxon>
        <taxon>Thiorhodococcus</taxon>
    </lineage>
</organism>
<dbReference type="Pfam" id="PF00534">
    <property type="entry name" value="Glycos_transf_1"/>
    <property type="match status" value="1"/>
</dbReference>
<proteinExistence type="predicted"/>
<dbReference type="PATRIC" id="fig|765913.3.peg.4400"/>
<evidence type="ECO:0000259" key="2">
    <source>
        <dbReference type="Pfam" id="PF00534"/>
    </source>
</evidence>
<dbReference type="AlphaFoldDB" id="G2E7R2"/>
<keyword evidence="5" id="KW-1185">Reference proteome</keyword>
<dbReference type="GO" id="GO:0016757">
    <property type="term" value="F:glycosyltransferase activity"/>
    <property type="evidence" value="ECO:0007669"/>
    <property type="project" value="InterPro"/>
</dbReference>
<dbReference type="Pfam" id="PF13692">
    <property type="entry name" value="Glyco_trans_1_4"/>
    <property type="match status" value="1"/>
</dbReference>
<sequence>MRILVDLQACQSSSRLGGIGRYSLHLLEAMARHAGQHELRVLLNDLMADSIPGLYEHLGRMLPREQIQVFQVPGPVAEHDPANQARARAAELIREGFIQQFAPDIVHVASLVEGLGDDVVSSVGELFPGDSTAVTFYDLIPLVDKERYLTAPVITEHYYRKIAGFKRAGGLLAISEFSRQQGIDELGLDPDRIVNIAAGVDERFRPLSIPPDQAAAVRQRYGIRGGFLLFTSSFDQRKNHGHLIQAFARLPRELRRRWQLVIIGNGWDAIYAHFRKLGADSGLSDDELVFTGHVGDDDLLALYNLCDLFVFPSLSEGYGLPVLEAMACGIPTIASNTTSIPEVVGRADALFDPHDIDSIAAKMREALSDDGFRCQLAEHGLSFSRRFTWDASAKRALEALEAQYERTRRQPKPAPDRVRLETIAALRRLADKTPRSSPDAVRIAAALSANGRCLRDLRPRPSRIGWITTWNTRCGIATYSRHLAGAHLSDYWFFAPYELGLECPDEPNVIRCWHPGQDDLRLLAEQIDAYQIDTLVIQFNYGFFDFESFRRFLQEMIGTGRRLYVELHSTTDTPEKHLAEFAVPLALCNGIFIHSQNDAEVLARLGLTDNVEIFPHGVPDLTPAQVALEIPRERFVVASYGFFLPHKGLFELIDACRILIAEQGIDLHLLMINAEYPVAISAELIAEARERIRAYGLEDRVTLVADFLDHAQSLAYLRQADLILYPYQETGESVSGAVRMGLAAQRPVAVTPLAIFDDVAEAVWRLPGTDPMALAQGILDLRRRLLDADPDLQQIQAQAVAWLDTHSYARLSEVLWERLTA</sequence>
<protein>
    <submittedName>
        <fullName evidence="4">Glycosyl transferase group 1</fullName>
    </submittedName>
</protein>
<feature type="domain" description="Glycosyltransferase subfamily 4-like N-terminal" evidence="3">
    <location>
        <begin position="17"/>
        <end position="202"/>
    </location>
</feature>
<dbReference type="PANTHER" id="PTHR46401:SF2">
    <property type="entry name" value="GLYCOSYLTRANSFERASE WBBK-RELATED"/>
    <property type="match status" value="1"/>
</dbReference>
<dbReference type="SUPFAM" id="SSF53756">
    <property type="entry name" value="UDP-Glycosyltransferase/glycogen phosphorylase"/>
    <property type="match status" value="2"/>
</dbReference>
<evidence type="ECO:0000313" key="5">
    <source>
        <dbReference type="Proteomes" id="UP000004200"/>
    </source>
</evidence>
<evidence type="ECO:0000313" key="4">
    <source>
        <dbReference type="EMBL" id="EGV27860.1"/>
    </source>
</evidence>
<feature type="domain" description="Glycosyl transferase family 1" evidence="2">
    <location>
        <begin position="227"/>
        <end position="379"/>
    </location>
</feature>
<evidence type="ECO:0000259" key="3">
    <source>
        <dbReference type="Pfam" id="PF13439"/>
    </source>
</evidence>
<dbReference type="InterPro" id="IPR028098">
    <property type="entry name" value="Glyco_trans_4-like_N"/>
</dbReference>